<dbReference type="SUPFAM" id="SSF81296">
    <property type="entry name" value="E set domains"/>
    <property type="match status" value="1"/>
</dbReference>
<dbReference type="AlphaFoldDB" id="A0A3P3XI32"/>
<evidence type="ECO:0000259" key="2">
    <source>
        <dbReference type="Pfam" id="PF02922"/>
    </source>
</evidence>
<keyword evidence="1" id="KW-0472">Membrane</keyword>
<sequence length="224" mass="24359">MMNCTTTHAFVDSWEKGQVPEGSVAEFKVHLEQCQECAQQFSILLPLIERDTAALQGQEYTAGMRITSGQDQFVDNVMAAIATRNPSIEPAHRAPVRRALTRQARVLRFSPALAAAAAAIFIVGLGLGLFFGTRNGWTVTVRFVLNAPDAQSVQLAGDFTSWSPEGYALKKIGAEGTWEITVPLKKGHIYVYNFVINGTTWIADPKVPAMVDDGFGGSSSLLRL</sequence>
<dbReference type="InterPro" id="IPR014756">
    <property type="entry name" value="Ig_E-set"/>
</dbReference>
<evidence type="ECO:0000256" key="1">
    <source>
        <dbReference type="SAM" id="Phobius"/>
    </source>
</evidence>
<dbReference type="GO" id="GO:0004553">
    <property type="term" value="F:hydrolase activity, hydrolyzing O-glycosyl compounds"/>
    <property type="evidence" value="ECO:0007669"/>
    <property type="project" value="InterPro"/>
</dbReference>
<feature type="domain" description="Glycoside hydrolase family 13 N-terminal" evidence="2">
    <location>
        <begin position="140"/>
        <end position="205"/>
    </location>
</feature>
<dbReference type="EMBL" id="FWDM01000018">
    <property type="protein sequence ID" value="SLM12493.1"/>
    <property type="molecule type" value="Genomic_DNA"/>
</dbReference>
<organism evidence="3">
    <name type="scientific">uncultured spirochete</name>
    <dbReference type="NCBI Taxonomy" id="156406"/>
    <lineage>
        <taxon>Bacteria</taxon>
        <taxon>Pseudomonadati</taxon>
        <taxon>Spirochaetota</taxon>
        <taxon>Spirochaetia</taxon>
        <taxon>Spirochaetales</taxon>
        <taxon>environmental samples</taxon>
    </lineage>
</organism>
<keyword evidence="1" id="KW-0812">Transmembrane</keyword>
<dbReference type="InterPro" id="IPR013783">
    <property type="entry name" value="Ig-like_fold"/>
</dbReference>
<reference evidence="3" key="1">
    <citation type="submission" date="2017-02" db="EMBL/GenBank/DDBJ databases">
        <authorList>
            <person name="Regsiter A."/>
            <person name="William W."/>
        </authorList>
    </citation>
    <scope>NUCLEOTIDE SEQUENCE</scope>
    <source>
        <strain evidence="3">Bib</strain>
    </source>
</reference>
<feature type="transmembrane region" description="Helical" evidence="1">
    <location>
        <begin position="112"/>
        <end position="132"/>
    </location>
</feature>
<accession>A0A3P3XI32</accession>
<dbReference type="Gene3D" id="2.60.40.10">
    <property type="entry name" value="Immunoglobulins"/>
    <property type="match status" value="1"/>
</dbReference>
<dbReference type="Pfam" id="PF02922">
    <property type="entry name" value="CBM_48"/>
    <property type="match status" value="1"/>
</dbReference>
<protein>
    <recommendedName>
        <fullName evidence="2">Glycoside hydrolase family 13 N-terminal domain-containing protein</fullName>
    </recommendedName>
</protein>
<gene>
    <name evidence="3" type="ORF">SPIROBIBN47_250062</name>
</gene>
<evidence type="ECO:0000313" key="3">
    <source>
        <dbReference type="EMBL" id="SLM12493.1"/>
    </source>
</evidence>
<dbReference type="GO" id="GO:0005975">
    <property type="term" value="P:carbohydrate metabolic process"/>
    <property type="evidence" value="ECO:0007669"/>
    <property type="project" value="InterPro"/>
</dbReference>
<name>A0A3P3XI32_9SPIR</name>
<keyword evidence="1" id="KW-1133">Transmembrane helix</keyword>
<dbReference type="CDD" id="cd07184">
    <property type="entry name" value="E_set_Isoamylase_like_N"/>
    <property type="match status" value="1"/>
</dbReference>
<dbReference type="InterPro" id="IPR004193">
    <property type="entry name" value="Glyco_hydro_13_N"/>
</dbReference>
<proteinExistence type="predicted"/>